<dbReference type="EMBL" id="CAJVQB010062215">
    <property type="protein sequence ID" value="CAG8840165.1"/>
    <property type="molecule type" value="Genomic_DNA"/>
</dbReference>
<evidence type="ECO:0000313" key="1">
    <source>
        <dbReference type="EMBL" id="CAG8840165.1"/>
    </source>
</evidence>
<name>A0ABN7WTL4_GIGMA</name>
<accession>A0ABN7WTL4</accession>
<evidence type="ECO:0000313" key="2">
    <source>
        <dbReference type="Proteomes" id="UP000789901"/>
    </source>
</evidence>
<keyword evidence="2" id="KW-1185">Reference proteome</keyword>
<feature type="non-terminal residue" evidence="1">
    <location>
        <position position="1"/>
    </location>
</feature>
<protein>
    <submittedName>
        <fullName evidence="1">12232_t:CDS:1</fullName>
    </submittedName>
</protein>
<reference evidence="1 2" key="1">
    <citation type="submission" date="2021-06" db="EMBL/GenBank/DDBJ databases">
        <authorList>
            <person name="Kallberg Y."/>
            <person name="Tangrot J."/>
            <person name="Rosling A."/>
        </authorList>
    </citation>
    <scope>NUCLEOTIDE SEQUENCE [LARGE SCALE GENOMIC DNA]</scope>
    <source>
        <strain evidence="1 2">120-4 pot B 10/14</strain>
    </source>
</reference>
<proteinExistence type="predicted"/>
<sequence>PDNPYLNKLIGLNLAINTNKLVNLAANLEAFCQDNLRKDL</sequence>
<organism evidence="1 2">
    <name type="scientific">Gigaspora margarita</name>
    <dbReference type="NCBI Taxonomy" id="4874"/>
    <lineage>
        <taxon>Eukaryota</taxon>
        <taxon>Fungi</taxon>
        <taxon>Fungi incertae sedis</taxon>
        <taxon>Mucoromycota</taxon>
        <taxon>Glomeromycotina</taxon>
        <taxon>Glomeromycetes</taxon>
        <taxon>Diversisporales</taxon>
        <taxon>Gigasporaceae</taxon>
        <taxon>Gigaspora</taxon>
    </lineage>
</organism>
<gene>
    <name evidence="1" type="ORF">GMARGA_LOCUS34782</name>
</gene>
<comment type="caution">
    <text evidence="1">The sequence shown here is derived from an EMBL/GenBank/DDBJ whole genome shotgun (WGS) entry which is preliminary data.</text>
</comment>
<dbReference type="Proteomes" id="UP000789901">
    <property type="component" value="Unassembled WGS sequence"/>
</dbReference>